<dbReference type="PANTHER" id="PTHR30531:SF12">
    <property type="entry name" value="FLAGELLAR BIOSYNTHETIC PROTEIN FLHB"/>
    <property type="match status" value="1"/>
</dbReference>
<dbReference type="InterPro" id="IPR006135">
    <property type="entry name" value="T3SS_substrate_exporter"/>
</dbReference>
<accession>A0A806KI01</accession>
<reference evidence="1" key="1">
    <citation type="submission" date="2012-03" db="EMBL/GenBank/DDBJ databases">
        <title>Functional metagenomics reveals considerable lignocellulase gene clusters in the gut microbiome of a wood-feeding higher termite.</title>
        <authorList>
            <person name="Liu N."/>
        </authorList>
    </citation>
    <scope>NUCLEOTIDE SEQUENCE</scope>
</reference>
<proteinExistence type="predicted"/>
<evidence type="ECO:0000313" key="1">
    <source>
        <dbReference type="EMBL" id="AGS54269.1"/>
    </source>
</evidence>
<dbReference type="EMBL" id="JQ844286">
    <property type="protein sequence ID" value="AGS54269.1"/>
    <property type="molecule type" value="Genomic_DNA"/>
</dbReference>
<name>A0A806KI01_9BACT</name>
<dbReference type="GO" id="GO:0005886">
    <property type="term" value="C:plasma membrane"/>
    <property type="evidence" value="ECO:0007669"/>
    <property type="project" value="TreeGrafter"/>
</dbReference>
<dbReference type="Gene3D" id="3.40.1690.10">
    <property type="entry name" value="secretion proteins EscU"/>
    <property type="match status" value="1"/>
</dbReference>
<dbReference type="GO" id="GO:0009306">
    <property type="term" value="P:protein secretion"/>
    <property type="evidence" value="ECO:0007669"/>
    <property type="project" value="InterPro"/>
</dbReference>
<dbReference type="SUPFAM" id="SSF160544">
    <property type="entry name" value="EscU C-terminal domain-like"/>
    <property type="match status" value="1"/>
</dbReference>
<organism evidence="1">
    <name type="scientific">uncultured bacterium contig00092</name>
    <dbReference type="NCBI Taxonomy" id="1181563"/>
    <lineage>
        <taxon>Bacteria</taxon>
        <taxon>environmental samples</taxon>
    </lineage>
</organism>
<dbReference type="Pfam" id="PF01312">
    <property type="entry name" value="Bac_export_2"/>
    <property type="match status" value="1"/>
</dbReference>
<dbReference type="AlphaFoldDB" id="A0A806KI01"/>
<sequence length="68" mass="7543">MVVASGRGSFAERIIEKAKEHEIPIHKDDHLADLLSKVSVPSAIPTELYEAVARVLAFIYRVNGRIIT</sequence>
<protein>
    <submittedName>
        <fullName evidence="1">Type III secretion protein</fullName>
    </submittedName>
</protein>
<dbReference type="PANTHER" id="PTHR30531">
    <property type="entry name" value="FLAGELLAR BIOSYNTHETIC PROTEIN FLHB"/>
    <property type="match status" value="1"/>
</dbReference>
<dbReference type="InterPro" id="IPR029025">
    <property type="entry name" value="T3SS_substrate_exporter_C"/>
</dbReference>